<evidence type="ECO:0000313" key="3">
    <source>
        <dbReference type="Proteomes" id="UP000427820"/>
    </source>
</evidence>
<keyword evidence="1" id="KW-0472">Membrane</keyword>
<sequence>MLICITSLLNSLLVIRYSLLVIRYSLFEKDKNQSKMVQKFTHRKALKPRYRVNEQTTLTNNQ</sequence>
<dbReference type="AlphaFoldDB" id="A0AA92IL92"/>
<reference evidence="2 3" key="1">
    <citation type="submission" date="2018-09" db="EMBL/GenBank/DDBJ databases">
        <title>Whole genome sequencing of Idiomarina andamanensis W-5T (LMG 29773T= JCM 31645T).</title>
        <authorList>
            <person name="Das S.K."/>
        </authorList>
    </citation>
    <scope>NUCLEOTIDE SEQUENCE [LARGE SCALE GENOMIC DNA]</scope>
    <source>
        <strain evidence="2 3">W-5T</strain>
    </source>
</reference>
<accession>A0AA92IL92</accession>
<name>A0AA92IL92_9GAMM</name>
<evidence type="ECO:0000313" key="2">
    <source>
        <dbReference type="EMBL" id="QGT95039.1"/>
    </source>
</evidence>
<dbReference type="KEGG" id="panm:D3795_02135"/>
<dbReference type="Proteomes" id="UP000427820">
    <property type="component" value="Chromosome"/>
</dbReference>
<proteinExistence type="predicted"/>
<keyword evidence="3" id="KW-1185">Reference proteome</keyword>
<protein>
    <submittedName>
        <fullName evidence="2">Uncharacterized protein</fullName>
    </submittedName>
</protein>
<keyword evidence="1" id="KW-1133">Transmembrane helix</keyword>
<organism evidence="2 3">
    <name type="scientific">Pseudidiomarina andamanensis</name>
    <dbReference type="NCBI Taxonomy" id="1940690"/>
    <lineage>
        <taxon>Bacteria</taxon>
        <taxon>Pseudomonadati</taxon>
        <taxon>Pseudomonadota</taxon>
        <taxon>Gammaproteobacteria</taxon>
        <taxon>Alteromonadales</taxon>
        <taxon>Idiomarinaceae</taxon>
        <taxon>Pseudidiomarina</taxon>
    </lineage>
</organism>
<keyword evidence="1" id="KW-0812">Transmembrane</keyword>
<dbReference type="EMBL" id="CP032551">
    <property type="protein sequence ID" value="QGT95039.1"/>
    <property type="molecule type" value="Genomic_DNA"/>
</dbReference>
<gene>
    <name evidence="2" type="ORF">D3795_02135</name>
</gene>
<evidence type="ECO:0000256" key="1">
    <source>
        <dbReference type="SAM" id="Phobius"/>
    </source>
</evidence>
<feature type="transmembrane region" description="Helical" evidence="1">
    <location>
        <begin position="6"/>
        <end position="26"/>
    </location>
</feature>